<name>A0A3P6EFM6_BRAOL</name>
<reference evidence="1" key="1">
    <citation type="submission" date="2018-11" db="EMBL/GenBank/DDBJ databases">
        <authorList>
            <consortium name="Genoscope - CEA"/>
            <person name="William W."/>
        </authorList>
    </citation>
    <scope>NUCLEOTIDE SEQUENCE</scope>
</reference>
<dbReference type="EMBL" id="LR031877">
    <property type="protein sequence ID" value="VDD43223.1"/>
    <property type="molecule type" value="Genomic_DNA"/>
</dbReference>
<gene>
    <name evidence="1" type="ORF">BOLC5T30770H</name>
</gene>
<dbReference type="AlphaFoldDB" id="A0A3P6EFM6"/>
<evidence type="ECO:0000313" key="1">
    <source>
        <dbReference type="EMBL" id="VDD43223.1"/>
    </source>
</evidence>
<organism evidence="1">
    <name type="scientific">Brassica oleracea</name>
    <name type="common">Wild cabbage</name>
    <dbReference type="NCBI Taxonomy" id="3712"/>
    <lineage>
        <taxon>Eukaryota</taxon>
        <taxon>Viridiplantae</taxon>
        <taxon>Streptophyta</taxon>
        <taxon>Embryophyta</taxon>
        <taxon>Tracheophyta</taxon>
        <taxon>Spermatophyta</taxon>
        <taxon>Magnoliopsida</taxon>
        <taxon>eudicotyledons</taxon>
        <taxon>Gunneridae</taxon>
        <taxon>Pentapetalae</taxon>
        <taxon>rosids</taxon>
        <taxon>malvids</taxon>
        <taxon>Brassicales</taxon>
        <taxon>Brassicaceae</taxon>
        <taxon>Brassiceae</taxon>
        <taxon>Brassica</taxon>
    </lineage>
</organism>
<accession>A0A3P6EFM6</accession>
<feature type="non-terminal residue" evidence="1">
    <location>
        <position position="1"/>
    </location>
</feature>
<proteinExistence type="predicted"/>
<protein>
    <submittedName>
        <fullName evidence="1">Uncharacterized protein</fullName>
    </submittedName>
</protein>
<sequence length="64" mass="7256">CNENQLLYISISCLNFHVDILRIDNDWISHGVPTKPELQSHYQIPPSITPIIILLSILGTCLKI</sequence>